<dbReference type="InterPro" id="IPR020901">
    <property type="entry name" value="Prtase_inh_Kunz-CS"/>
</dbReference>
<reference evidence="4" key="1">
    <citation type="submission" date="2022-04" db="EMBL/GenBank/DDBJ databases">
        <authorList>
            <person name="Xu L."/>
            <person name="Lv Z."/>
        </authorList>
    </citation>
    <scope>NUCLEOTIDE SEQUENCE</scope>
    <source>
        <strain evidence="4">LV_2022a</strain>
    </source>
</reference>
<feature type="signal peptide" evidence="2">
    <location>
        <begin position="1"/>
        <end position="23"/>
    </location>
</feature>
<dbReference type="PROSITE" id="PS00280">
    <property type="entry name" value="BPTI_KUNITZ_1"/>
    <property type="match status" value="4"/>
</dbReference>
<dbReference type="Proteomes" id="UP001292079">
    <property type="component" value="Unassembled WGS sequence"/>
</dbReference>
<keyword evidence="2" id="KW-0732">Signal</keyword>
<gene>
    <name evidence="4" type="ORF">MN116_003483</name>
</gene>
<keyword evidence="1" id="KW-1015">Disulfide bond</keyword>
<evidence type="ECO:0000313" key="4">
    <source>
        <dbReference type="EMBL" id="KAK4474184.1"/>
    </source>
</evidence>
<feature type="domain" description="BPTI/Kunitz inhibitor" evidence="3">
    <location>
        <begin position="359"/>
        <end position="419"/>
    </location>
</feature>
<feature type="domain" description="BPTI/Kunitz inhibitor" evidence="3">
    <location>
        <begin position="490"/>
        <end position="534"/>
    </location>
</feature>
<dbReference type="GO" id="GO:0005615">
    <property type="term" value="C:extracellular space"/>
    <property type="evidence" value="ECO:0007669"/>
    <property type="project" value="TreeGrafter"/>
</dbReference>
<name>A0AAE1ZIJ1_SCHME</name>
<feature type="domain" description="BPTI/Kunitz inhibitor" evidence="3">
    <location>
        <begin position="1247"/>
        <end position="1297"/>
    </location>
</feature>
<dbReference type="PANTHER" id="PTHR10083:SF374">
    <property type="entry name" value="BPTI_KUNITZ INHIBITOR DOMAIN-CONTAINING PROTEIN"/>
    <property type="match status" value="1"/>
</dbReference>
<protein>
    <recommendedName>
        <fullName evidence="3">BPTI/Kunitz inhibitor domain-containing protein</fullName>
    </recommendedName>
</protein>
<feature type="domain" description="BPTI/Kunitz inhibitor" evidence="3">
    <location>
        <begin position="905"/>
        <end position="955"/>
    </location>
</feature>
<organism evidence="4 5">
    <name type="scientific">Schistosoma mekongi</name>
    <name type="common">Parasitic worm</name>
    <dbReference type="NCBI Taxonomy" id="38744"/>
    <lineage>
        <taxon>Eukaryota</taxon>
        <taxon>Metazoa</taxon>
        <taxon>Spiralia</taxon>
        <taxon>Lophotrochozoa</taxon>
        <taxon>Platyhelminthes</taxon>
        <taxon>Trematoda</taxon>
        <taxon>Digenea</taxon>
        <taxon>Strigeidida</taxon>
        <taxon>Schistosomatoidea</taxon>
        <taxon>Schistosomatidae</taxon>
        <taxon>Schistosoma</taxon>
    </lineage>
</organism>
<accession>A0AAE1ZIJ1</accession>
<dbReference type="Pfam" id="PF00014">
    <property type="entry name" value="Kunitz_BPTI"/>
    <property type="match status" value="9"/>
</dbReference>
<feature type="domain" description="BPTI/Kunitz inhibitor" evidence="3">
    <location>
        <begin position="690"/>
        <end position="742"/>
    </location>
</feature>
<dbReference type="CDD" id="cd00109">
    <property type="entry name" value="Kunitz-type"/>
    <property type="match status" value="6"/>
</dbReference>
<dbReference type="SUPFAM" id="SSF48726">
    <property type="entry name" value="Immunoglobulin"/>
    <property type="match status" value="1"/>
</dbReference>
<dbReference type="InterPro" id="IPR036179">
    <property type="entry name" value="Ig-like_dom_sf"/>
</dbReference>
<evidence type="ECO:0000256" key="1">
    <source>
        <dbReference type="ARBA" id="ARBA00023157"/>
    </source>
</evidence>
<feature type="domain" description="BPTI/Kunitz inhibitor" evidence="3">
    <location>
        <begin position="545"/>
        <end position="607"/>
    </location>
</feature>
<feature type="domain" description="BPTI/Kunitz inhibitor" evidence="3">
    <location>
        <begin position="1013"/>
        <end position="1077"/>
    </location>
</feature>
<dbReference type="SMART" id="SM00131">
    <property type="entry name" value="KU"/>
    <property type="match status" value="11"/>
</dbReference>
<feature type="domain" description="BPTI/Kunitz inhibitor" evidence="3">
    <location>
        <begin position="1303"/>
        <end position="1354"/>
    </location>
</feature>
<evidence type="ECO:0000256" key="2">
    <source>
        <dbReference type="SAM" id="SignalP"/>
    </source>
</evidence>
<proteinExistence type="predicted"/>
<dbReference type="InterPro" id="IPR036880">
    <property type="entry name" value="Kunitz_BPTI_sf"/>
</dbReference>
<dbReference type="SUPFAM" id="SSF57362">
    <property type="entry name" value="BPTI-like"/>
    <property type="match status" value="11"/>
</dbReference>
<dbReference type="Gene3D" id="4.10.410.10">
    <property type="entry name" value="Pancreatic trypsin inhibitor Kunitz domain"/>
    <property type="match status" value="11"/>
</dbReference>
<dbReference type="EMBL" id="JALJAT010000002">
    <property type="protein sequence ID" value="KAK4474184.1"/>
    <property type="molecule type" value="Genomic_DNA"/>
</dbReference>
<dbReference type="PANTHER" id="PTHR10083">
    <property type="entry name" value="KUNITZ-TYPE PROTEASE INHIBITOR-RELATED"/>
    <property type="match status" value="1"/>
</dbReference>
<reference evidence="4" key="2">
    <citation type="journal article" date="2023" name="Infect Dis Poverty">
        <title>Chromosome-scale genome of the human blood fluke Schistosoma mekongi and its implications for public health.</title>
        <authorList>
            <person name="Zhou M."/>
            <person name="Xu L."/>
            <person name="Xu D."/>
            <person name="Chen W."/>
            <person name="Khan J."/>
            <person name="Hu Y."/>
            <person name="Huang H."/>
            <person name="Wei H."/>
            <person name="Zhang Y."/>
            <person name="Chusongsang P."/>
            <person name="Tanasarnprasert K."/>
            <person name="Hu X."/>
            <person name="Limpanont Y."/>
            <person name="Lv Z."/>
        </authorList>
    </citation>
    <scope>NUCLEOTIDE SEQUENCE</scope>
    <source>
        <strain evidence="4">LV_2022a</strain>
    </source>
</reference>
<keyword evidence="5" id="KW-1185">Reference proteome</keyword>
<dbReference type="PROSITE" id="PS50279">
    <property type="entry name" value="BPTI_KUNITZ_2"/>
    <property type="match status" value="8"/>
</dbReference>
<sequence length="1778" mass="203509">MNRKLIFIISRLILLSNCGFVKTTPVDNNETINVEEVTSHPEYEENDRPDIPVFNSTKSYNSSVCEQAHLEVRNISQVHIQTNGSKECGEAINTLPTKSSDFDNETEIVITEIRKAQLLTNTTTEETVSSVTIDSNPDVLNPFLEEGLSSNYSTKTTESLNSAYVLESNNIVETTNQSLIHLDLTKEILENGNESILTELVASDLIDQKQNQTVIIAETFTAEIENSMSTEEMTSDLSNLVTEIPSNAVSSTTTSQNSADTSSHEKSSVIQYVSISTNRQPLERTYKLNVSIEKCYQYPKIKICAKLTDTEIRHRGGWYYNPTELQCQYTSDCIINDNYFKTKNECTETCEQWRGTARCLAPPQAGHFYCSTMNAERIIRPILMVYFDKVSGKCLWFTYYGCGGSANRFTSITECENTCGNLIAYKILLVANHLCQVAPTTQLFPQWSRIEMDTWSVISQDEQFYSKETSEPILFENLTYIDAMRIEPECPNMGQHESRWYLDVETNQCQEFAYSHCGGSSNNFLTRTDCEQFCGAVKLDVSTICKMKPAFGECTEYKPMWYYDPSWLMNMDGQDTHLIGGCRQFNYSGCGGNSNRFPTQAACELTCQFNTKIELQINSDLVEEPVNVIIQNESVQNEGNNNPSTTVMITSNKTVHNNLVKKMPKLTLMNIDLEPCRRHPVFGFCRPLNCSEEHKRNKTCHFLDFQRWFFNAHTSNCESYSYSGCGASENSFDDAQACQAACKARIVRPDRDQRCDSNPHVEKCYTISVSGNQQDVSSDDDVIAFHFSMASATCKAFHLNTKRSGCIMEQYFPNGYDCLRACVKSSPTEKHLQNRCFARKTHALWNCTDHSTKAYRWSYLPEINQCVRFSECANPDEIIEQPGNNFASRSECETTCMASSFEEVCQLPKDPGPCASFQTRYFYDSSTSKCRVFLYGGCLGNFNRFISRKECELACLEFSKHILNTSNYTKSQEDLFDKASVAHEESPPLSAQVFEKMKQTTQHHTDRYPWDICLDSHSYGTCSLSGGHYQTTSEYPYVPLTRYYYDRRLGQCQPYTYTGCGARGNHFDTLEKCQTVCEYRLKNPKFARCYVDKPIKKCPGSGIQAWAYNHTIGDCYFFEMCEPENKLIEFQIPEKTLSFRLRRTSQWLGVWQARTGSLPEGIYATRSACQYHCLPKPPRGTDTQNVCHMNPIVTVPYGCNAMVTRWYFEPRETQCRSYITCPQYGNNFPSHKACQDICTPGHPIDVCRLPHDHGGCSTFEKRWYYDMDKRVCLPFTYGGCFGNSNRFVTKAECEGFCMGKDVCRLPLQKNSTDPSYPERFYYDQSRKQCLPFRFTGLLAHGNNFPSLSVCNATCIFIPDIEVISEKIFNYDLIGDKKFGESSKTIIQASSLENPTITQKLMEDNNTTYNNKNTLSEKFPCLPFITNSQYDDMARHTLCNTEDIIHELRYRFQVTSSVHSTDEVIDGICVPILVPICLNEPQRLYGHLNMYESQMIGRVFKSEAECESTCLLKSRYKRSTNQIESNDTTRKIHQLLIKILNKKSKQLGNVNDLYNLPLNYELTTNKKYNEIFQAFTNSFNESSNKEMLTLETLENEQIKLPCWIVSQNRPHVQWIHLLSRKRYPVTVQRYSISKIIWISHLLLKNLKNHLHTGEWICEATDSETKKYTKSTIILNVISKIGGKMSSAISENTASLYIPIMVPKNGLVFLYCPQNRYFGSTIWKRNSEEIPQATSEYLIIEYATAEIHSGIWLCGIRYDNRFHELYKFNVSVGYPPELEN</sequence>
<dbReference type="PRINTS" id="PR00759">
    <property type="entry name" value="BASICPTASE"/>
</dbReference>
<dbReference type="InterPro" id="IPR002223">
    <property type="entry name" value="Kunitz_BPTI"/>
</dbReference>
<dbReference type="InterPro" id="IPR050098">
    <property type="entry name" value="TFPI/VKTCI-like"/>
</dbReference>
<evidence type="ECO:0000313" key="5">
    <source>
        <dbReference type="Proteomes" id="UP001292079"/>
    </source>
</evidence>
<dbReference type="GO" id="GO:0004867">
    <property type="term" value="F:serine-type endopeptidase inhibitor activity"/>
    <property type="evidence" value="ECO:0007669"/>
    <property type="project" value="InterPro"/>
</dbReference>
<feature type="chain" id="PRO_5042297777" description="BPTI/Kunitz inhibitor domain-containing protein" evidence="2">
    <location>
        <begin position="24"/>
        <end position="1778"/>
    </location>
</feature>
<dbReference type="FunFam" id="4.10.410.10:FF:000020">
    <property type="entry name" value="Collagen, type VI, alpha 3"/>
    <property type="match status" value="2"/>
</dbReference>
<evidence type="ECO:0000259" key="3">
    <source>
        <dbReference type="PROSITE" id="PS50279"/>
    </source>
</evidence>
<comment type="caution">
    <text evidence="4">The sequence shown here is derived from an EMBL/GenBank/DDBJ whole genome shotgun (WGS) entry which is preliminary data.</text>
</comment>